<sequence length="376" mass="41805">MKRYVMHMLLLLLCLLLSMVLIPGAMAEDDPADAMISAVIQGVYPDYTVYDCAPVGKEGSEYIVLAGASAEKPAVLIVNADSVSPEVEFCNTIILDETPSSIIARPVSIPSVSSGTLQPREPVQQASRENNRIQLKDHLADGNPSLWLTNTESPAFMYLVFHRNDSGRWFVAEAQFGDYWNDFYWFRYEERDQHLHMGVLGNELSQVPVDRIDLDAETFDPQKAIQACRTRLDPWINIPDKGNLEEFGLSLDEAVEGLRGTRHFVSMALPYSLDRNHPAFRMADVTGDGCTDLCTCMMTGSGMVRVILIVYDPLQREKYVLDGYNYSYAISDVTDGRLVVTEKGPYGYGDPLTETTGTVKLEDGKLVFCADSEAAV</sequence>
<dbReference type="EMBL" id="FWXZ01000003">
    <property type="protein sequence ID" value="SMC66607.1"/>
    <property type="molecule type" value="Genomic_DNA"/>
</dbReference>
<proteinExistence type="predicted"/>
<gene>
    <name evidence="1" type="ORF">SAMN06297397_1841</name>
</gene>
<protein>
    <submittedName>
        <fullName evidence="1">Uncharacterized protein</fullName>
    </submittedName>
</protein>
<name>A0AC61PM06_9FIRM</name>
<keyword evidence="2" id="KW-1185">Reference proteome</keyword>
<reference evidence="1" key="1">
    <citation type="submission" date="2017-04" db="EMBL/GenBank/DDBJ databases">
        <authorList>
            <person name="Varghese N."/>
            <person name="Submissions S."/>
        </authorList>
    </citation>
    <scope>NUCLEOTIDE SEQUENCE</scope>
    <source>
        <strain evidence="1">WTE2008</strain>
    </source>
</reference>
<dbReference type="Proteomes" id="UP000192328">
    <property type="component" value="Unassembled WGS sequence"/>
</dbReference>
<comment type="caution">
    <text evidence="1">The sequence shown here is derived from an EMBL/GenBank/DDBJ whole genome shotgun (WGS) entry which is preliminary data.</text>
</comment>
<evidence type="ECO:0000313" key="1">
    <source>
        <dbReference type="EMBL" id="SMC66607.1"/>
    </source>
</evidence>
<evidence type="ECO:0000313" key="2">
    <source>
        <dbReference type="Proteomes" id="UP000192328"/>
    </source>
</evidence>
<organism evidence="1 2">
    <name type="scientific">Aristaeella lactis</name>
    <dbReference type="NCBI Taxonomy" id="3046383"/>
    <lineage>
        <taxon>Bacteria</taxon>
        <taxon>Bacillati</taxon>
        <taxon>Bacillota</taxon>
        <taxon>Clostridia</taxon>
        <taxon>Eubacteriales</taxon>
        <taxon>Aristaeellaceae</taxon>
        <taxon>Aristaeella</taxon>
    </lineage>
</organism>
<accession>A0AC61PM06</accession>